<keyword evidence="2" id="KW-1185">Reference proteome</keyword>
<dbReference type="EMBL" id="CP019688">
    <property type="protein sequence ID" value="AQQ14894.1"/>
    <property type="molecule type" value="Genomic_DNA"/>
</dbReference>
<evidence type="ECO:0000313" key="1">
    <source>
        <dbReference type="EMBL" id="AQQ14894.1"/>
    </source>
</evidence>
<sequence length="37" mass="4024">MLVDGVVRDNLPLDTYSGDDDGARLNQVSELMHAHGI</sequence>
<organism evidence="1 2">
    <name type="scientific">Corynebacterium glaucum</name>
    <dbReference type="NCBI Taxonomy" id="187491"/>
    <lineage>
        <taxon>Bacteria</taxon>
        <taxon>Bacillati</taxon>
        <taxon>Actinomycetota</taxon>
        <taxon>Actinomycetes</taxon>
        <taxon>Mycobacteriales</taxon>
        <taxon>Corynebacteriaceae</taxon>
        <taxon>Corynebacterium</taxon>
    </lineage>
</organism>
<evidence type="ECO:0000313" key="2">
    <source>
        <dbReference type="Proteomes" id="UP000217209"/>
    </source>
</evidence>
<dbReference type="AlphaFoldDB" id="A0A1Q2HVN7"/>
<proteinExistence type="predicted"/>
<name>A0A1Q2HVN7_9CORY</name>
<gene>
    <name evidence="1" type="ORF">CGLAU_04600</name>
</gene>
<dbReference type="Proteomes" id="UP000217209">
    <property type="component" value="Chromosome"/>
</dbReference>
<protein>
    <submittedName>
        <fullName evidence="1">Uncharacterized protein</fullName>
    </submittedName>
</protein>
<dbReference type="KEGG" id="cgv:CGLAU_04600"/>
<reference evidence="1 2" key="1">
    <citation type="submission" date="2016-12" db="EMBL/GenBank/DDBJ databases">
        <authorList>
            <person name="Song W.-J."/>
            <person name="Kurnit D.M."/>
        </authorList>
    </citation>
    <scope>NUCLEOTIDE SEQUENCE [LARGE SCALE GENOMIC DNA]</scope>
    <source>
        <strain evidence="1 2">DSM 30827</strain>
    </source>
</reference>
<accession>A0A1Q2HVN7</accession>